<keyword evidence="1" id="KW-0489">Methyltransferase</keyword>
<gene>
    <name evidence="1" type="primary">ausD_3</name>
    <name evidence="1" type="ORF">LSUE1_G007627</name>
</gene>
<dbReference type="OrthoDB" id="2094832at2759"/>
<dbReference type="Gene3D" id="3.40.50.150">
    <property type="entry name" value="Vaccinia Virus protein VP39"/>
    <property type="match status" value="1"/>
</dbReference>
<reference evidence="1 2" key="1">
    <citation type="submission" date="2018-05" db="EMBL/GenBank/DDBJ databases">
        <title>Genome sequencing and assembly of the regulated plant pathogen Lachnellula willkommii and related sister species for the development of diagnostic species identification markers.</title>
        <authorList>
            <person name="Giroux E."/>
            <person name="Bilodeau G."/>
        </authorList>
    </citation>
    <scope>NUCLEOTIDE SEQUENCE [LARGE SCALE GENOMIC DNA]</scope>
    <source>
        <strain evidence="1 2">CBS 268.59</strain>
    </source>
</reference>
<dbReference type="InterPro" id="IPR029063">
    <property type="entry name" value="SAM-dependent_MTases_sf"/>
</dbReference>
<dbReference type="PANTHER" id="PTHR35897">
    <property type="entry name" value="METHYLTRANSFERASE AUSD"/>
    <property type="match status" value="1"/>
</dbReference>
<proteinExistence type="predicted"/>
<name>A0A8T9C7D7_9HELO</name>
<dbReference type="PANTHER" id="PTHR35897:SF2">
    <property type="entry name" value="METHYLTRANSFERASE DOMAIN-CONTAINING PROTEIN"/>
    <property type="match status" value="1"/>
</dbReference>
<dbReference type="SUPFAM" id="SSF53335">
    <property type="entry name" value="S-adenosyl-L-methionine-dependent methyltransferases"/>
    <property type="match status" value="1"/>
</dbReference>
<protein>
    <submittedName>
        <fullName evidence="1">Methyltransferase</fullName>
    </submittedName>
</protein>
<evidence type="ECO:0000313" key="2">
    <source>
        <dbReference type="Proteomes" id="UP000469558"/>
    </source>
</evidence>
<dbReference type="EMBL" id="QGMK01000877">
    <property type="protein sequence ID" value="TVY76043.1"/>
    <property type="molecule type" value="Genomic_DNA"/>
</dbReference>
<dbReference type="Proteomes" id="UP000469558">
    <property type="component" value="Unassembled WGS sequence"/>
</dbReference>
<dbReference type="GO" id="GO:0008168">
    <property type="term" value="F:methyltransferase activity"/>
    <property type="evidence" value="ECO:0007669"/>
    <property type="project" value="UniProtKB-KW"/>
</dbReference>
<evidence type="ECO:0000313" key="1">
    <source>
        <dbReference type="EMBL" id="TVY76043.1"/>
    </source>
</evidence>
<sequence length="233" mass="26707">MQCSWVLVVGFYSFLQETAHQYPTLKENFEFIYPTILSRLQKGDTLLDIGCFLGHDLRRAVFDGAPSDKLYGVDVVDHWTLGYEFFRDSGRFSAKFIECDVLTPNNELQSLYGKIDIICVTSLLHQWEWEGQVVAAKQLVSFSRPGTIVTGHQIGTSDGASKEKSGKDTSFSWMRQDPKTWAEMWDEVGKATGTEWKSDAHLRTFEERGLDKESLTYLGEHARLLEFVVYRIR</sequence>
<comment type="caution">
    <text evidence="1">The sequence shown here is derived from an EMBL/GenBank/DDBJ whole genome shotgun (WGS) entry which is preliminary data.</text>
</comment>
<dbReference type="InterPro" id="IPR051654">
    <property type="entry name" value="Meroterpenoid_MTases"/>
</dbReference>
<accession>A0A8T9C7D7</accession>
<keyword evidence="1" id="KW-0808">Transferase</keyword>
<dbReference type="AlphaFoldDB" id="A0A8T9C7D7"/>
<keyword evidence="2" id="KW-1185">Reference proteome</keyword>
<dbReference type="GO" id="GO:0032259">
    <property type="term" value="P:methylation"/>
    <property type="evidence" value="ECO:0007669"/>
    <property type="project" value="UniProtKB-KW"/>
</dbReference>
<organism evidence="1 2">
    <name type="scientific">Lachnellula suecica</name>
    <dbReference type="NCBI Taxonomy" id="602035"/>
    <lineage>
        <taxon>Eukaryota</taxon>
        <taxon>Fungi</taxon>
        <taxon>Dikarya</taxon>
        <taxon>Ascomycota</taxon>
        <taxon>Pezizomycotina</taxon>
        <taxon>Leotiomycetes</taxon>
        <taxon>Helotiales</taxon>
        <taxon>Lachnaceae</taxon>
        <taxon>Lachnellula</taxon>
    </lineage>
</organism>